<organism evidence="3">
    <name type="scientific">freshwater metagenome</name>
    <dbReference type="NCBI Taxonomy" id="449393"/>
    <lineage>
        <taxon>unclassified sequences</taxon>
        <taxon>metagenomes</taxon>
        <taxon>ecological metagenomes</taxon>
    </lineage>
</organism>
<dbReference type="SUPFAM" id="SSF51735">
    <property type="entry name" value="NAD(P)-binding Rossmann-fold domains"/>
    <property type="match status" value="1"/>
</dbReference>
<reference evidence="3" key="1">
    <citation type="submission" date="2020-05" db="EMBL/GenBank/DDBJ databases">
        <authorList>
            <person name="Chiriac C."/>
            <person name="Salcher M."/>
            <person name="Ghai R."/>
            <person name="Kavagutti S V."/>
        </authorList>
    </citation>
    <scope>NUCLEOTIDE SEQUENCE</scope>
</reference>
<accession>A0A6J6N5F7</accession>
<dbReference type="CDD" id="cd05233">
    <property type="entry name" value="SDR_c"/>
    <property type="match status" value="1"/>
</dbReference>
<dbReference type="PANTHER" id="PTHR42760">
    <property type="entry name" value="SHORT-CHAIN DEHYDROGENASES/REDUCTASES FAMILY MEMBER"/>
    <property type="match status" value="1"/>
</dbReference>
<dbReference type="GO" id="GO:0016616">
    <property type="term" value="F:oxidoreductase activity, acting on the CH-OH group of donors, NAD or NADP as acceptor"/>
    <property type="evidence" value="ECO:0007669"/>
    <property type="project" value="TreeGrafter"/>
</dbReference>
<dbReference type="PROSITE" id="PS00061">
    <property type="entry name" value="ADH_SHORT"/>
    <property type="match status" value="1"/>
</dbReference>
<dbReference type="Gene3D" id="3.40.50.720">
    <property type="entry name" value="NAD(P)-binding Rossmann-like Domain"/>
    <property type="match status" value="1"/>
</dbReference>
<evidence type="ECO:0000313" key="3">
    <source>
        <dbReference type="EMBL" id="CAB4681377.1"/>
    </source>
</evidence>
<dbReference type="AlphaFoldDB" id="A0A6J6N5F7"/>
<dbReference type="InterPro" id="IPR020904">
    <property type="entry name" value="Sc_DH/Rdtase_CS"/>
</dbReference>
<protein>
    <submittedName>
        <fullName evidence="3">Unannotated protein</fullName>
    </submittedName>
</protein>
<dbReference type="InterPro" id="IPR057326">
    <property type="entry name" value="KR_dom"/>
</dbReference>
<name>A0A6J6N5F7_9ZZZZ</name>
<sequence length="257" mass="26687">MTSGASPKLVTLVIGGAGEIGLATVLSLVEFGYEVWSADLVEHSIVASIGVSENVRTFVVDVCDEASVDAILKQAWATGRFHGVVYAAGTNYDALVSETDWADYDRVMNVNLLGAFHVCKSIGQRLVAEPLPLSLVFISSVAGLTGESGGSVYCASKFGLIGLTQSFASEIAKYGGRANIVCPGNVNSRMLAALAQSAADRKGSSLESVLEDWSWASAYGRLIEPAEVGAACSWLITPGSSGLSGQTLVIDGPPPLP</sequence>
<dbReference type="EMBL" id="CAEZWW010000171">
    <property type="protein sequence ID" value="CAB4681377.1"/>
    <property type="molecule type" value="Genomic_DNA"/>
</dbReference>
<dbReference type="PRINTS" id="PR00081">
    <property type="entry name" value="GDHRDH"/>
</dbReference>
<comment type="similarity">
    <text evidence="1">Belongs to the short-chain dehydrogenases/reductases (SDR) family.</text>
</comment>
<dbReference type="Pfam" id="PF13561">
    <property type="entry name" value="adh_short_C2"/>
    <property type="match status" value="1"/>
</dbReference>
<gene>
    <name evidence="3" type="ORF">UFOPK2310_01251</name>
</gene>
<feature type="domain" description="Ketoreductase" evidence="2">
    <location>
        <begin position="9"/>
        <end position="218"/>
    </location>
</feature>
<evidence type="ECO:0000259" key="2">
    <source>
        <dbReference type="SMART" id="SM00822"/>
    </source>
</evidence>
<dbReference type="InterPro" id="IPR036291">
    <property type="entry name" value="NAD(P)-bd_dom_sf"/>
</dbReference>
<dbReference type="SMART" id="SM00822">
    <property type="entry name" value="PKS_KR"/>
    <property type="match status" value="1"/>
</dbReference>
<proteinExistence type="inferred from homology"/>
<evidence type="ECO:0000256" key="1">
    <source>
        <dbReference type="ARBA" id="ARBA00006484"/>
    </source>
</evidence>
<dbReference type="InterPro" id="IPR002347">
    <property type="entry name" value="SDR_fam"/>
</dbReference>